<dbReference type="Gene3D" id="2.30.42.10">
    <property type="match status" value="1"/>
</dbReference>
<dbReference type="HOGENOM" id="CLU_310699_0_0_1"/>
<feature type="domain" description="PDZ" evidence="3">
    <location>
        <begin position="188"/>
        <end position="248"/>
    </location>
</feature>
<dbReference type="KEGG" id="pti:PHATRDRAFT_46293"/>
<dbReference type="Proteomes" id="UP000000759">
    <property type="component" value="Chromosome 9"/>
</dbReference>
<dbReference type="RefSeq" id="XP_002180524.1">
    <property type="nucleotide sequence ID" value="XM_002180488.1"/>
</dbReference>
<accession>B7G0R1</accession>
<evidence type="ECO:0000313" key="5">
    <source>
        <dbReference type="Proteomes" id="UP000000759"/>
    </source>
</evidence>
<keyword evidence="2" id="KW-1133">Transmembrane helix</keyword>
<dbReference type="InterPro" id="IPR011990">
    <property type="entry name" value="TPR-like_helical_dom_sf"/>
</dbReference>
<organism evidence="4 5">
    <name type="scientific">Phaeodactylum tricornutum (strain CCAP 1055/1)</name>
    <dbReference type="NCBI Taxonomy" id="556484"/>
    <lineage>
        <taxon>Eukaryota</taxon>
        <taxon>Sar</taxon>
        <taxon>Stramenopiles</taxon>
        <taxon>Ochrophyta</taxon>
        <taxon>Bacillariophyta</taxon>
        <taxon>Bacillariophyceae</taxon>
        <taxon>Bacillariophycidae</taxon>
        <taxon>Naviculales</taxon>
        <taxon>Phaeodactylaceae</taxon>
        <taxon>Phaeodactylum</taxon>
    </lineage>
</organism>
<feature type="region of interest" description="Disordered" evidence="1">
    <location>
        <begin position="416"/>
        <end position="445"/>
    </location>
</feature>
<proteinExistence type="predicted"/>
<dbReference type="PANTHER" id="PTHR47661">
    <property type="entry name" value="PHOSPHOGLUCAN PHOSPHATASE LSF1, CHLOROPLASTIC"/>
    <property type="match status" value="1"/>
</dbReference>
<feature type="region of interest" description="Disordered" evidence="1">
    <location>
        <begin position="61"/>
        <end position="89"/>
    </location>
</feature>
<dbReference type="EMBL" id="CM000612">
    <property type="protein sequence ID" value="EEC47932.1"/>
    <property type="molecule type" value="Genomic_DNA"/>
</dbReference>
<dbReference type="PaxDb" id="2850-Phatr46293"/>
<dbReference type="STRING" id="556484.B7G0R1"/>
<dbReference type="GeneID" id="7201489"/>
<name>B7G0R1_PHATC</name>
<dbReference type="OrthoDB" id="41888at2759"/>
<dbReference type="InParanoid" id="B7G0R1"/>
<evidence type="ECO:0000256" key="1">
    <source>
        <dbReference type="SAM" id="MobiDB-lite"/>
    </source>
</evidence>
<dbReference type="AlphaFoldDB" id="B7G0R1"/>
<dbReference type="eggNOG" id="KOG4197">
    <property type="taxonomic scope" value="Eukaryota"/>
</dbReference>
<evidence type="ECO:0000259" key="3">
    <source>
        <dbReference type="PROSITE" id="PS50106"/>
    </source>
</evidence>
<evidence type="ECO:0000256" key="2">
    <source>
        <dbReference type="SAM" id="Phobius"/>
    </source>
</evidence>
<dbReference type="InterPro" id="IPR036034">
    <property type="entry name" value="PDZ_sf"/>
</dbReference>
<feature type="transmembrane region" description="Helical" evidence="2">
    <location>
        <begin position="25"/>
        <end position="43"/>
    </location>
</feature>
<dbReference type="InterPro" id="IPR001478">
    <property type="entry name" value="PDZ"/>
</dbReference>
<reference evidence="5" key="2">
    <citation type="submission" date="2008-08" db="EMBL/GenBank/DDBJ databases">
        <authorList>
            <consortium name="Diatom Consortium"/>
            <person name="Grigoriev I."/>
            <person name="Grimwood J."/>
            <person name="Kuo A."/>
            <person name="Otillar R.P."/>
            <person name="Salamov A."/>
            <person name="Detter J.C."/>
            <person name="Lindquist E."/>
            <person name="Shapiro H."/>
            <person name="Lucas S."/>
            <person name="Glavina del Rio T."/>
            <person name="Pitluck S."/>
            <person name="Rokhsar D."/>
            <person name="Bowler C."/>
        </authorList>
    </citation>
    <scope>GENOME REANNOTATION</scope>
    <source>
        <strain evidence="5">CCAP 1055/1</strain>
    </source>
</reference>
<reference evidence="4 5" key="1">
    <citation type="journal article" date="2008" name="Nature">
        <title>The Phaeodactylum genome reveals the evolutionary history of diatom genomes.</title>
        <authorList>
            <person name="Bowler C."/>
            <person name="Allen A.E."/>
            <person name="Badger J.H."/>
            <person name="Grimwood J."/>
            <person name="Jabbari K."/>
            <person name="Kuo A."/>
            <person name="Maheswari U."/>
            <person name="Martens C."/>
            <person name="Maumus F."/>
            <person name="Otillar R.P."/>
            <person name="Rayko E."/>
            <person name="Salamov A."/>
            <person name="Vandepoele K."/>
            <person name="Beszteri B."/>
            <person name="Gruber A."/>
            <person name="Heijde M."/>
            <person name="Katinka M."/>
            <person name="Mock T."/>
            <person name="Valentin K."/>
            <person name="Verret F."/>
            <person name="Berges J.A."/>
            <person name="Brownlee C."/>
            <person name="Cadoret J.P."/>
            <person name="Chiovitti A."/>
            <person name="Choi C.J."/>
            <person name="Coesel S."/>
            <person name="De Martino A."/>
            <person name="Detter J.C."/>
            <person name="Durkin C."/>
            <person name="Falciatore A."/>
            <person name="Fournet J."/>
            <person name="Haruta M."/>
            <person name="Huysman M.J."/>
            <person name="Jenkins B.D."/>
            <person name="Jiroutova K."/>
            <person name="Jorgensen R.E."/>
            <person name="Joubert Y."/>
            <person name="Kaplan A."/>
            <person name="Kroger N."/>
            <person name="Kroth P.G."/>
            <person name="La Roche J."/>
            <person name="Lindquist E."/>
            <person name="Lommer M."/>
            <person name="Martin-Jezequel V."/>
            <person name="Lopez P.J."/>
            <person name="Lucas S."/>
            <person name="Mangogna M."/>
            <person name="McGinnis K."/>
            <person name="Medlin L.K."/>
            <person name="Montsant A."/>
            <person name="Oudot-Le Secq M.P."/>
            <person name="Napoli C."/>
            <person name="Obornik M."/>
            <person name="Parker M.S."/>
            <person name="Petit J.L."/>
            <person name="Porcel B.M."/>
            <person name="Poulsen N."/>
            <person name="Robison M."/>
            <person name="Rychlewski L."/>
            <person name="Rynearson T.A."/>
            <person name="Schmutz J."/>
            <person name="Shapiro H."/>
            <person name="Siaut M."/>
            <person name="Stanley M."/>
            <person name="Sussman M.R."/>
            <person name="Taylor A.R."/>
            <person name="Vardi A."/>
            <person name="von Dassow P."/>
            <person name="Vyverman W."/>
            <person name="Willis A."/>
            <person name="Wyrwicz L.S."/>
            <person name="Rokhsar D.S."/>
            <person name="Weissenbach J."/>
            <person name="Armbrust E.V."/>
            <person name="Green B.R."/>
            <person name="Van de Peer Y."/>
            <person name="Grigoriev I.V."/>
        </authorList>
    </citation>
    <scope>NUCLEOTIDE SEQUENCE [LARGE SCALE GENOMIC DNA]</scope>
    <source>
        <strain evidence="4 5">CCAP 1055/1</strain>
    </source>
</reference>
<dbReference type="PROSITE" id="PS50106">
    <property type="entry name" value="PDZ"/>
    <property type="match status" value="1"/>
</dbReference>
<evidence type="ECO:0000313" key="4">
    <source>
        <dbReference type="EMBL" id="EEC47932.1"/>
    </source>
</evidence>
<sequence>MTFRARPRVSVTGYRRHHHYRQRRHWPCVGLVVVVGVLVTALWDQSDGTVQAFVALRPTTPSPKRCGVSSSSSFDRSADEHDPPADGLLQKAVSNVTRSVSTRLSRDAADEASLERELDRKKQTLASRRLRQQQSSIVATGWTAEPYTIRLPLPKDSYNNNNSTRLGLSLAQVIDFETLSPVTLNVDRLVLERSNEKNNHAIGHSAKFADSWSRLDSTFRGIVVSRVQPGSLAAQQGVQIGDIVHAVSATWGDAVWPQSTLEGIASALTSRQTLARTTQPRNNAANTVRMDLQRPVLPAASSTDRTTATVTAGVRNQFELTLPRPLGIDIDERDGYVVVTGFEPMASTLVRMAVQVGDRVVAVDSSLGGTMWPVSTVQGVQSACTGRLPGKPVTLRFERPVAQLQTTLTYDDATGAVQPTVSQPPIPRTSEPASTNVAKSQPVPDPQTLLARCRDVLERYAVEHKHNQRISKSTAKESTAARFKDKYGVPAIVADKVVDAVAAAQIPFDAVTLSMVLRAYLSVSQVDRALQVFEAATLVAADGSTRPVPLGQSDTTLYVPDRGMPNGGVEVSAPALNLYTATAALQAQARAGDWNAVRRLWSALQPGLTANRESYGGLETARWAPVASVDTTCYNILLSAAERRRRDPEAFAQAEQWWEQMQDPPVSQFSTTADTRVTGFYMRQY</sequence>
<dbReference type="SUPFAM" id="SSF50156">
    <property type="entry name" value="PDZ domain-like"/>
    <property type="match status" value="1"/>
</dbReference>
<gene>
    <name evidence="4" type="ORF">PHATRDRAFT_46293</name>
</gene>
<protein>
    <recommendedName>
        <fullName evidence="3">PDZ domain-containing protein</fullName>
    </recommendedName>
</protein>
<dbReference type="Gene3D" id="1.25.40.10">
    <property type="entry name" value="Tetratricopeptide repeat domain"/>
    <property type="match status" value="1"/>
</dbReference>
<keyword evidence="2" id="KW-0812">Transmembrane</keyword>
<keyword evidence="2" id="KW-0472">Membrane</keyword>
<keyword evidence="5" id="KW-1185">Reference proteome</keyword>